<dbReference type="InterPro" id="IPR003615">
    <property type="entry name" value="HNH_nuc"/>
</dbReference>
<keyword evidence="2" id="KW-0255">Endonuclease</keyword>
<reference evidence="3" key="1">
    <citation type="submission" date="2015-01" db="EMBL/GenBank/DDBJ databases">
        <title>Comparative genome analysis of Bacillus coagulans HM-08, Clostridium butyricum HM-68, Bacillus subtilis HM-66 and Bacillus paralicheniformis BL-09.</title>
        <authorList>
            <person name="Zhang H."/>
        </authorList>
    </citation>
    <scope>NUCLEOTIDE SEQUENCE [LARGE SCALE GENOMIC DNA]</scope>
    <source>
        <strain evidence="3">HM-08</strain>
    </source>
</reference>
<evidence type="ECO:0000313" key="2">
    <source>
        <dbReference type="EMBL" id="AJO22875.1"/>
    </source>
</evidence>
<keyword evidence="2" id="KW-0540">Nuclease</keyword>
<dbReference type="GO" id="GO:0003676">
    <property type="term" value="F:nucleic acid binding"/>
    <property type="evidence" value="ECO:0007669"/>
    <property type="project" value="InterPro"/>
</dbReference>
<feature type="domain" description="HNH" evidence="1">
    <location>
        <begin position="1"/>
        <end position="47"/>
    </location>
</feature>
<dbReference type="RefSeq" id="WP_337680482.1">
    <property type="nucleotide sequence ID" value="NZ_CP010525.1"/>
</dbReference>
<dbReference type="AlphaFoldDB" id="A0AAN0WBJ8"/>
<evidence type="ECO:0000259" key="1">
    <source>
        <dbReference type="Pfam" id="PF01844"/>
    </source>
</evidence>
<organism evidence="2 3">
    <name type="scientific">Heyndrickxia coagulans</name>
    <name type="common">Weizmannia coagulans</name>
    <dbReference type="NCBI Taxonomy" id="1398"/>
    <lineage>
        <taxon>Bacteria</taxon>
        <taxon>Bacillati</taxon>
        <taxon>Bacillota</taxon>
        <taxon>Bacilli</taxon>
        <taxon>Bacillales</taxon>
        <taxon>Bacillaceae</taxon>
        <taxon>Heyndrickxia</taxon>
    </lineage>
</organism>
<accession>A0AAN0WBJ8</accession>
<dbReference type="EMBL" id="CP010525">
    <property type="protein sequence ID" value="AJO22875.1"/>
    <property type="molecule type" value="Genomic_DNA"/>
</dbReference>
<protein>
    <submittedName>
        <fullName evidence="2">HNH endonuclease</fullName>
    </submittedName>
</protein>
<sequence>MCLKHRKIVPASLVDHIIPVRVNWSLRLNKSNLQSLCVSCHNAKTAEDKRKYGNLA</sequence>
<dbReference type="Gene3D" id="1.10.30.50">
    <property type="match status" value="1"/>
</dbReference>
<keyword evidence="2" id="KW-0378">Hydrolase</keyword>
<evidence type="ECO:0000313" key="3">
    <source>
        <dbReference type="Proteomes" id="UP000032024"/>
    </source>
</evidence>
<name>A0AAN0WBJ8_HEYCO</name>
<dbReference type="Pfam" id="PF01844">
    <property type="entry name" value="HNH"/>
    <property type="match status" value="1"/>
</dbReference>
<dbReference type="Proteomes" id="UP000032024">
    <property type="component" value="Chromosome"/>
</dbReference>
<dbReference type="GO" id="GO:0008270">
    <property type="term" value="F:zinc ion binding"/>
    <property type="evidence" value="ECO:0007669"/>
    <property type="project" value="InterPro"/>
</dbReference>
<gene>
    <name evidence="2" type="ORF">SB48_HM08orf03297</name>
</gene>
<dbReference type="GO" id="GO:0004519">
    <property type="term" value="F:endonuclease activity"/>
    <property type="evidence" value="ECO:0007669"/>
    <property type="project" value="UniProtKB-KW"/>
</dbReference>
<proteinExistence type="predicted"/>
<dbReference type="InterPro" id="IPR002711">
    <property type="entry name" value="HNH"/>
</dbReference>
<dbReference type="CDD" id="cd00085">
    <property type="entry name" value="HNHc"/>
    <property type="match status" value="1"/>
</dbReference>
<keyword evidence="3" id="KW-1185">Reference proteome</keyword>